<feature type="non-terminal residue" evidence="2">
    <location>
        <position position="1"/>
    </location>
</feature>
<dbReference type="AlphaFoldDB" id="A0A0B6ZKZ5"/>
<reference evidence="2" key="1">
    <citation type="submission" date="2014-12" db="EMBL/GenBank/DDBJ databases">
        <title>Insight into the proteome of Arion vulgaris.</title>
        <authorList>
            <person name="Aradska J."/>
            <person name="Bulat T."/>
            <person name="Smidak R."/>
            <person name="Sarate P."/>
            <person name="Gangsoo J."/>
            <person name="Sialana F."/>
            <person name="Bilban M."/>
            <person name="Lubec G."/>
        </authorList>
    </citation>
    <scope>NUCLEOTIDE SEQUENCE</scope>
    <source>
        <tissue evidence="2">Skin</tissue>
    </source>
</reference>
<evidence type="ECO:0000256" key="1">
    <source>
        <dbReference type="SAM" id="MobiDB-lite"/>
    </source>
</evidence>
<evidence type="ECO:0000313" key="2">
    <source>
        <dbReference type="EMBL" id="CEK69319.1"/>
    </source>
</evidence>
<gene>
    <name evidence="2" type="primary">ORF69806</name>
</gene>
<proteinExistence type="predicted"/>
<protein>
    <submittedName>
        <fullName evidence="2">Uncharacterized protein</fullName>
    </submittedName>
</protein>
<feature type="compositionally biased region" description="Basic and acidic residues" evidence="1">
    <location>
        <begin position="1"/>
        <end position="12"/>
    </location>
</feature>
<organism evidence="2">
    <name type="scientific">Arion vulgaris</name>
    <dbReference type="NCBI Taxonomy" id="1028688"/>
    <lineage>
        <taxon>Eukaryota</taxon>
        <taxon>Metazoa</taxon>
        <taxon>Spiralia</taxon>
        <taxon>Lophotrochozoa</taxon>
        <taxon>Mollusca</taxon>
        <taxon>Gastropoda</taxon>
        <taxon>Heterobranchia</taxon>
        <taxon>Euthyneura</taxon>
        <taxon>Panpulmonata</taxon>
        <taxon>Eupulmonata</taxon>
        <taxon>Stylommatophora</taxon>
        <taxon>Helicina</taxon>
        <taxon>Arionoidea</taxon>
        <taxon>Arionidae</taxon>
        <taxon>Arion</taxon>
    </lineage>
</organism>
<accession>A0A0B6ZKZ5</accession>
<dbReference type="EMBL" id="HACG01022454">
    <property type="protein sequence ID" value="CEK69319.1"/>
    <property type="molecule type" value="Transcribed_RNA"/>
</dbReference>
<name>A0A0B6ZKZ5_9EUPU</name>
<feature type="region of interest" description="Disordered" evidence="1">
    <location>
        <begin position="1"/>
        <end position="20"/>
    </location>
</feature>
<sequence length="117" mass="13343">FFAPRKGLETHGHAKKTKTGRNKKNVRALFEIASLIRKSRQLQTIVEEIMLPYAKIKASALITIESSQGPFFLTPLSNETVKMIKEQLLEFACSSTFLYNLTKAQTQQSFFIVLYEV</sequence>